<name>A0A7W6RHK7_9HYPH</name>
<dbReference type="PROSITE" id="PS50088">
    <property type="entry name" value="ANK_REPEAT"/>
    <property type="match status" value="4"/>
</dbReference>
<dbReference type="InterPro" id="IPR036770">
    <property type="entry name" value="Ankyrin_rpt-contain_sf"/>
</dbReference>
<dbReference type="RefSeq" id="WP_246778411.1">
    <property type="nucleotide sequence ID" value="NZ_JACIGM010000001.1"/>
</dbReference>
<keyword evidence="4" id="KW-1133">Transmembrane helix</keyword>
<feature type="transmembrane region" description="Helical" evidence="4">
    <location>
        <begin position="58"/>
        <end position="78"/>
    </location>
</feature>
<dbReference type="AlphaFoldDB" id="A0A7W6RHK7"/>
<evidence type="ECO:0000256" key="3">
    <source>
        <dbReference type="PROSITE-ProRule" id="PRU00023"/>
    </source>
</evidence>
<keyword evidence="4" id="KW-0812">Transmembrane</keyword>
<feature type="repeat" description="ANK" evidence="3">
    <location>
        <begin position="177"/>
        <end position="209"/>
    </location>
</feature>
<evidence type="ECO:0000256" key="2">
    <source>
        <dbReference type="ARBA" id="ARBA00023043"/>
    </source>
</evidence>
<dbReference type="PANTHER" id="PTHR24171:SF9">
    <property type="entry name" value="ANKYRIN REPEAT DOMAIN-CONTAINING PROTEIN 39"/>
    <property type="match status" value="1"/>
</dbReference>
<feature type="repeat" description="ANK" evidence="3">
    <location>
        <begin position="144"/>
        <end position="176"/>
    </location>
</feature>
<dbReference type="PROSITE" id="PS50297">
    <property type="entry name" value="ANK_REP_REGION"/>
    <property type="match status" value="3"/>
</dbReference>
<keyword evidence="4" id="KW-0472">Membrane</keyword>
<feature type="repeat" description="ANK" evidence="3">
    <location>
        <begin position="111"/>
        <end position="143"/>
    </location>
</feature>
<proteinExistence type="predicted"/>
<evidence type="ECO:0008006" key="7">
    <source>
        <dbReference type="Google" id="ProtNLM"/>
    </source>
</evidence>
<sequence length="255" mass="27335">MMPVSKRELTAASAYTCHSGRTRYTWSCVQISERDVRDAPCHEMKLCRQLFAKDRKPHFSIIPLVAVILCLGITASAVNAGRFHDAAREGDLDVISQLLSQGVDVNSRDESRETALIEAALSGQTRIAAELIEASADVEARNDRGFTALHAAAYSGSVEIAELLLDHGAEVDALSKHKITPLHVAAEENQAAVAELLIARGAAVEAIQAYGYTPLSRATFMKSTQVMTLLKKHGANCQPKKTMGAAHAACVAVGN</sequence>
<evidence type="ECO:0000256" key="4">
    <source>
        <dbReference type="SAM" id="Phobius"/>
    </source>
</evidence>
<protein>
    <recommendedName>
        <fullName evidence="7">Ankyrin repeat protein</fullName>
    </recommendedName>
</protein>
<feature type="repeat" description="ANK" evidence="3">
    <location>
        <begin position="83"/>
        <end position="110"/>
    </location>
</feature>
<keyword evidence="2 3" id="KW-0040">ANK repeat</keyword>
<dbReference type="Proteomes" id="UP000533641">
    <property type="component" value="Unassembled WGS sequence"/>
</dbReference>
<dbReference type="EMBL" id="JACIGM010000001">
    <property type="protein sequence ID" value="MBB4272590.1"/>
    <property type="molecule type" value="Genomic_DNA"/>
</dbReference>
<accession>A0A7W6RHK7</accession>
<evidence type="ECO:0000313" key="6">
    <source>
        <dbReference type="Proteomes" id="UP000533641"/>
    </source>
</evidence>
<dbReference type="PANTHER" id="PTHR24171">
    <property type="entry name" value="ANKYRIN REPEAT DOMAIN-CONTAINING PROTEIN 39-RELATED"/>
    <property type="match status" value="1"/>
</dbReference>
<keyword evidence="1" id="KW-0677">Repeat</keyword>
<dbReference type="SUPFAM" id="SSF48403">
    <property type="entry name" value="Ankyrin repeat"/>
    <property type="match status" value="1"/>
</dbReference>
<dbReference type="Pfam" id="PF12796">
    <property type="entry name" value="Ank_2"/>
    <property type="match status" value="2"/>
</dbReference>
<gene>
    <name evidence="5" type="ORF">GGE12_000332</name>
</gene>
<comment type="caution">
    <text evidence="5">The sequence shown here is derived from an EMBL/GenBank/DDBJ whole genome shotgun (WGS) entry which is preliminary data.</text>
</comment>
<reference evidence="5 6" key="1">
    <citation type="submission" date="2020-08" db="EMBL/GenBank/DDBJ databases">
        <title>Genomic Encyclopedia of Type Strains, Phase IV (KMG-V): Genome sequencing to study the core and pangenomes of soil and plant-associated prokaryotes.</title>
        <authorList>
            <person name="Whitman W."/>
        </authorList>
    </citation>
    <scope>NUCLEOTIDE SEQUENCE [LARGE SCALE GENOMIC DNA]</scope>
    <source>
        <strain evidence="5 6">SEMIA 402</strain>
    </source>
</reference>
<evidence type="ECO:0000313" key="5">
    <source>
        <dbReference type="EMBL" id="MBB4272590.1"/>
    </source>
</evidence>
<dbReference type="InterPro" id="IPR002110">
    <property type="entry name" value="Ankyrin_rpt"/>
</dbReference>
<dbReference type="Gene3D" id="1.25.40.20">
    <property type="entry name" value="Ankyrin repeat-containing domain"/>
    <property type="match status" value="2"/>
</dbReference>
<evidence type="ECO:0000256" key="1">
    <source>
        <dbReference type="ARBA" id="ARBA00022737"/>
    </source>
</evidence>
<dbReference type="SMART" id="SM00248">
    <property type="entry name" value="ANK"/>
    <property type="match status" value="5"/>
</dbReference>
<dbReference type="PRINTS" id="PR01415">
    <property type="entry name" value="ANKYRIN"/>
</dbReference>
<organism evidence="5 6">
    <name type="scientific">Rhizobium mongolense</name>
    <dbReference type="NCBI Taxonomy" id="57676"/>
    <lineage>
        <taxon>Bacteria</taxon>
        <taxon>Pseudomonadati</taxon>
        <taxon>Pseudomonadota</taxon>
        <taxon>Alphaproteobacteria</taxon>
        <taxon>Hyphomicrobiales</taxon>
        <taxon>Rhizobiaceae</taxon>
        <taxon>Rhizobium/Agrobacterium group</taxon>
        <taxon>Rhizobium</taxon>
    </lineage>
</organism>